<dbReference type="GO" id="GO:0008270">
    <property type="term" value="F:zinc ion binding"/>
    <property type="evidence" value="ECO:0007669"/>
    <property type="project" value="UniProtKB-KW"/>
</dbReference>
<feature type="zinc finger region" description="C3H1-type" evidence="4">
    <location>
        <begin position="1"/>
        <end position="27"/>
    </location>
</feature>
<dbReference type="Gene3D" id="3.30.40.10">
    <property type="entry name" value="Zinc/RING finger domain, C3HC4 (zinc finger)"/>
    <property type="match status" value="1"/>
</dbReference>
<dbReference type="Proteomes" id="UP001160148">
    <property type="component" value="Unassembled WGS sequence"/>
</dbReference>
<evidence type="ECO:0000256" key="4">
    <source>
        <dbReference type="PROSITE-ProRule" id="PRU00723"/>
    </source>
</evidence>
<evidence type="ECO:0000256" key="1">
    <source>
        <dbReference type="ARBA" id="ARBA00022723"/>
    </source>
</evidence>
<dbReference type="EMBL" id="CARXXK010000001">
    <property type="protein sequence ID" value="CAI6350312.1"/>
    <property type="molecule type" value="Genomic_DNA"/>
</dbReference>
<dbReference type="AlphaFoldDB" id="A0AAV0W3E3"/>
<evidence type="ECO:0000256" key="2">
    <source>
        <dbReference type="ARBA" id="ARBA00022771"/>
    </source>
</evidence>
<dbReference type="SUPFAM" id="SSF57850">
    <property type="entry name" value="RING/U-box"/>
    <property type="match status" value="1"/>
</dbReference>
<dbReference type="Gene3D" id="4.10.1000.10">
    <property type="entry name" value="Zinc finger, CCCH-type"/>
    <property type="match status" value="1"/>
</dbReference>
<evidence type="ECO:0000313" key="8">
    <source>
        <dbReference type="EMBL" id="CAI6350312.1"/>
    </source>
</evidence>
<dbReference type="InterPro" id="IPR013083">
    <property type="entry name" value="Znf_RING/FYVE/PHD"/>
</dbReference>
<reference evidence="8 9" key="1">
    <citation type="submission" date="2023-01" db="EMBL/GenBank/DDBJ databases">
        <authorList>
            <person name="Whitehead M."/>
        </authorList>
    </citation>
    <scope>NUCLEOTIDE SEQUENCE [LARGE SCALE GENOMIC DNA]</scope>
</reference>
<dbReference type="PROSITE" id="PS00518">
    <property type="entry name" value="ZF_RING_1"/>
    <property type="match status" value="1"/>
</dbReference>
<dbReference type="InterPro" id="IPR000571">
    <property type="entry name" value="Znf_CCCH"/>
</dbReference>
<keyword evidence="2 4" id="KW-0863">Zinc-finger</keyword>
<accession>A0AAV0W3E3</accession>
<dbReference type="PROSITE" id="PS50103">
    <property type="entry name" value="ZF_C3H1"/>
    <property type="match status" value="1"/>
</dbReference>
<dbReference type="SMART" id="SM00356">
    <property type="entry name" value="ZnF_C3H1"/>
    <property type="match status" value="1"/>
</dbReference>
<keyword evidence="9" id="KW-1185">Reference proteome</keyword>
<feature type="region of interest" description="Disordered" evidence="5">
    <location>
        <begin position="54"/>
        <end position="93"/>
    </location>
</feature>
<sequence length="354" mass="40808">MSSSVCSYYMRGACRFGNRCWNSHDLGSVRTDSPYHMDEEDTSDEEIHFVVGARRETTPMTASPSSSASRPRQRNQVLPDSANKSSETTETASSASKDKWCLKNINTGETRAGSPDSVLVETVKKLNEADNLVVSLRQQLRVKNEGDNFSWIEHQMEQCLESDLQCNICYEMFIKPTVLNCSHTFCHECIESWTRRVNHCPTCRVYVKSKSYCLTLDTYLDKIADCLPDEIKTRRETLKVERNNNRVEVNRSRRNNARRRNHRNLSMRRTLGVLWGERDRDGAEWNIALEEALFDPIRLGDVIGRNRDDRDDWDDELSDSTLDSYEYFCSYCDNMGHSASNCPISIMEETGDIW</sequence>
<evidence type="ECO:0000256" key="3">
    <source>
        <dbReference type="ARBA" id="ARBA00022833"/>
    </source>
</evidence>
<proteinExistence type="predicted"/>
<evidence type="ECO:0000259" key="6">
    <source>
        <dbReference type="PROSITE" id="PS50089"/>
    </source>
</evidence>
<evidence type="ECO:0000256" key="5">
    <source>
        <dbReference type="SAM" id="MobiDB-lite"/>
    </source>
</evidence>
<evidence type="ECO:0008006" key="10">
    <source>
        <dbReference type="Google" id="ProtNLM"/>
    </source>
</evidence>
<name>A0AAV0W3E3_9HEMI</name>
<protein>
    <recommendedName>
        <fullName evidence="10">RING-type E3 ubiquitin transferase</fullName>
    </recommendedName>
</protein>
<keyword evidence="3 4" id="KW-0862">Zinc</keyword>
<dbReference type="Pfam" id="PF13923">
    <property type="entry name" value="zf-C3HC4_2"/>
    <property type="match status" value="1"/>
</dbReference>
<dbReference type="PANTHER" id="PTHR23327">
    <property type="entry name" value="RING FINGER PROTEIN 127"/>
    <property type="match status" value="1"/>
</dbReference>
<feature type="domain" description="C3H1-type" evidence="7">
    <location>
        <begin position="1"/>
        <end position="27"/>
    </location>
</feature>
<dbReference type="SMART" id="SM00184">
    <property type="entry name" value="RING"/>
    <property type="match status" value="1"/>
</dbReference>
<dbReference type="PROSITE" id="PS50089">
    <property type="entry name" value="ZF_RING_2"/>
    <property type="match status" value="1"/>
</dbReference>
<organism evidence="8 9">
    <name type="scientific">Macrosiphum euphorbiae</name>
    <name type="common">potato aphid</name>
    <dbReference type="NCBI Taxonomy" id="13131"/>
    <lineage>
        <taxon>Eukaryota</taxon>
        <taxon>Metazoa</taxon>
        <taxon>Ecdysozoa</taxon>
        <taxon>Arthropoda</taxon>
        <taxon>Hexapoda</taxon>
        <taxon>Insecta</taxon>
        <taxon>Pterygota</taxon>
        <taxon>Neoptera</taxon>
        <taxon>Paraneoptera</taxon>
        <taxon>Hemiptera</taxon>
        <taxon>Sternorrhyncha</taxon>
        <taxon>Aphidomorpha</taxon>
        <taxon>Aphidoidea</taxon>
        <taxon>Aphididae</taxon>
        <taxon>Macrosiphini</taxon>
        <taxon>Macrosiphum</taxon>
    </lineage>
</organism>
<comment type="caution">
    <text evidence="8">The sequence shown here is derived from an EMBL/GenBank/DDBJ whole genome shotgun (WGS) entry which is preliminary data.</text>
</comment>
<feature type="compositionally biased region" description="Low complexity" evidence="5">
    <location>
        <begin position="81"/>
        <end position="93"/>
    </location>
</feature>
<gene>
    <name evidence="8" type="ORF">MEUPH1_LOCUS6786</name>
</gene>
<dbReference type="Pfam" id="PF00642">
    <property type="entry name" value="zf-CCCH"/>
    <property type="match status" value="1"/>
</dbReference>
<dbReference type="InterPro" id="IPR017907">
    <property type="entry name" value="Znf_RING_CS"/>
</dbReference>
<dbReference type="InterPro" id="IPR001841">
    <property type="entry name" value="Znf_RING"/>
</dbReference>
<evidence type="ECO:0000313" key="9">
    <source>
        <dbReference type="Proteomes" id="UP001160148"/>
    </source>
</evidence>
<keyword evidence="1 4" id="KW-0479">Metal-binding</keyword>
<evidence type="ECO:0000259" key="7">
    <source>
        <dbReference type="PROSITE" id="PS50103"/>
    </source>
</evidence>
<feature type="domain" description="RING-type" evidence="6">
    <location>
        <begin position="166"/>
        <end position="204"/>
    </location>
</feature>